<dbReference type="GO" id="GO:0017006">
    <property type="term" value="P:protein-tetrapyrrole linkage"/>
    <property type="evidence" value="ECO:0007669"/>
    <property type="project" value="UniProtKB-UniRule"/>
</dbReference>
<keyword evidence="5" id="KW-1185">Reference proteome</keyword>
<comment type="similarity">
    <text evidence="1 3">Belongs to the CpcT/CpeT biliprotein lyase family.</text>
</comment>
<keyword evidence="2 3" id="KW-0456">Lyase</keyword>
<organism evidence="4 5">
    <name type="scientific">Gloeomargarita lithophora Alchichica-D10</name>
    <dbReference type="NCBI Taxonomy" id="1188229"/>
    <lineage>
        <taxon>Bacteria</taxon>
        <taxon>Bacillati</taxon>
        <taxon>Cyanobacteriota</taxon>
        <taxon>Cyanophyceae</taxon>
        <taxon>Gloeomargaritales</taxon>
        <taxon>Gloeomargaritaceae</taxon>
        <taxon>Gloeomargarita</taxon>
    </lineage>
</organism>
<dbReference type="CDD" id="cd16338">
    <property type="entry name" value="CpcT"/>
    <property type="match status" value="1"/>
</dbReference>
<accession>A0A1J0A9W5</accession>
<dbReference type="HAMAP" id="MF_01460">
    <property type="entry name" value="Chrphore_lyase_CpxT"/>
    <property type="match status" value="1"/>
</dbReference>
<protein>
    <recommendedName>
        <fullName evidence="3">Chromophore lyase CpcT/CpeT</fullName>
        <ecNumber evidence="3">4.-.-.-</ecNumber>
    </recommendedName>
</protein>
<dbReference type="KEGG" id="glt:GlitD10_0408"/>
<proteinExistence type="inferred from homology"/>
<comment type="function">
    <text evidence="3">Covalently attaches a chromophore to Cys residue(s) of phycobiliproteins.</text>
</comment>
<evidence type="ECO:0000256" key="2">
    <source>
        <dbReference type="ARBA" id="ARBA00023239"/>
    </source>
</evidence>
<dbReference type="InterPro" id="IPR038672">
    <property type="entry name" value="CpcT/CpeT_sf"/>
</dbReference>
<evidence type="ECO:0000256" key="1">
    <source>
        <dbReference type="ARBA" id="ARBA00008206"/>
    </source>
</evidence>
<dbReference type="Proteomes" id="UP000180235">
    <property type="component" value="Chromosome"/>
</dbReference>
<dbReference type="STRING" id="1188229.GlitD10_0408"/>
<dbReference type="AlphaFoldDB" id="A0A1J0A9W5"/>
<dbReference type="EMBL" id="CP017675">
    <property type="protein sequence ID" value="APB32719.1"/>
    <property type="molecule type" value="Genomic_DNA"/>
</dbReference>
<dbReference type="GO" id="GO:0016829">
    <property type="term" value="F:lyase activity"/>
    <property type="evidence" value="ECO:0007669"/>
    <property type="project" value="UniProtKB-KW"/>
</dbReference>
<dbReference type="EC" id="4.-.-.-" evidence="3"/>
<evidence type="ECO:0000256" key="3">
    <source>
        <dbReference type="HAMAP-Rule" id="MF_01460"/>
    </source>
</evidence>
<gene>
    <name evidence="3" type="primary">cpcT</name>
    <name evidence="4" type="ORF">GlitD10_0408</name>
</gene>
<dbReference type="RefSeq" id="WP_071453409.1">
    <property type="nucleotide sequence ID" value="NZ_CP017675.1"/>
</dbReference>
<dbReference type="PANTHER" id="PTHR35137:SF1">
    <property type="entry name" value="CHROMOPHORE LYASE CRL, CHLOROPLASTIC"/>
    <property type="match status" value="1"/>
</dbReference>
<dbReference type="InterPro" id="IPR010404">
    <property type="entry name" value="CpcT/CpeT"/>
</dbReference>
<evidence type="ECO:0000313" key="5">
    <source>
        <dbReference type="Proteomes" id="UP000180235"/>
    </source>
</evidence>
<dbReference type="Gene3D" id="2.40.128.590">
    <property type="entry name" value="CpcT/CpeT domain"/>
    <property type="match status" value="1"/>
</dbReference>
<dbReference type="Pfam" id="PF06206">
    <property type="entry name" value="CpeT"/>
    <property type="match status" value="1"/>
</dbReference>
<name>A0A1J0A9W5_9CYAN</name>
<evidence type="ECO:0000313" key="4">
    <source>
        <dbReference type="EMBL" id="APB32719.1"/>
    </source>
</evidence>
<dbReference type="PANTHER" id="PTHR35137">
    <property type="entry name" value="CHROMOPHORE LYASE CRL, CHLOROPLASTIC"/>
    <property type="match status" value="1"/>
</dbReference>
<sequence>MSISTEEMTLLWDWLPGWYDNRTQSLAEPAWYVHLWRWQRGIPGGIQGQPALFIEQASALTPAQPYRQRVMVLFPDQVQYYACREPQQWRGGGAEPERLATLTEGDLTLLPGCGLDVQYENGAFQASLCPGYTCEFESNGQTRRVELGWRANAQSFTSYDRGIDPTTGQALWGALMGPYVFQKRA</sequence>
<dbReference type="OrthoDB" id="509174at2"/>
<reference evidence="4 5" key="1">
    <citation type="submission" date="2016-10" db="EMBL/GenBank/DDBJ databases">
        <title>Description of Gloeomargarita lithophora gen. nov., sp. nov., a thylakoid-bearing basal-branching cyanobacterium with intracellular carbonates, and proposal for Gloeomargaritales ord. nov.</title>
        <authorList>
            <person name="Moreira D."/>
            <person name="Tavera R."/>
            <person name="Benzerara K."/>
            <person name="Skouri-Panet F."/>
            <person name="Couradeau E."/>
            <person name="Gerard E."/>
            <person name="Loussert C."/>
            <person name="Novelo E."/>
            <person name="Zivanovic Y."/>
            <person name="Lopez-Garcia P."/>
        </authorList>
    </citation>
    <scope>NUCLEOTIDE SEQUENCE [LARGE SCALE GENOMIC DNA]</scope>
    <source>
        <strain evidence="4 5">D10</strain>
    </source>
</reference>